<gene>
    <name evidence="2" type="ORF">RFI_03367</name>
</gene>
<dbReference type="AlphaFoldDB" id="X6P5A8"/>
<proteinExistence type="predicted"/>
<feature type="compositionally biased region" description="Low complexity" evidence="1">
    <location>
        <begin position="80"/>
        <end position="91"/>
    </location>
</feature>
<feature type="compositionally biased region" description="Low complexity" evidence="1">
    <location>
        <begin position="99"/>
        <end position="108"/>
    </location>
</feature>
<name>X6P5A8_RETFI</name>
<feature type="compositionally biased region" description="Basic and acidic residues" evidence="1">
    <location>
        <begin position="232"/>
        <end position="242"/>
    </location>
</feature>
<dbReference type="Proteomes" id="UP000023152">
    <property type="component" value="Unassembled WGS sequence"/>
</dbReference>
<evidence type="ECO:0000313" key="2">
    <source>
        <dbReference type="EMBL" id="ETO33735.1"/>
    </source>
</evidence>
<feature type="compositionally biased region" description="Basic and acidic residues" evidence="1">
    <location>
        <begin position="206"/>
        <end position="216"/>
    </location>
</feature>
<keyword evidence="3" id="KW-1185">Reference proteome</keyword>
<evidence type="ECO:0000313" key="3">
    <source>
        <dbReference type="Proteomes" id="UP000023152"/>
    </source>
</evidence>
<feature type="compositionally biased region" description="Polar residues" evidence="1">
    <location>
        <begin position="217"/>
        <end position="231"/>
    </location>
</feature>
<accession>X6P5A8</accession>
<feature type="compositionally biased region" description="Basic and acidic residues" evidence="1">
    <location>
        <begin position="8"/>
        <end position="49"/>
    </location>
</feature>
<evidence type="ECO:0000256" key="1">
    <source>
        <dbReference type="SAM" id="MobiDB-lite"/>
    </source>
</evidence>
<feature type="compositionally biased region" description="Basic and acidic residues" evidence="1">
    <location>
        <begin position="249"/>
        <end position="261"/>
    </location>
</feature>
<feature type="region of interest" description="Disordered" evidence="1">
    <location>
        <begin position="1"/>
        <end position="261"/>
    </location>
</feature>
<comment type="caution">
    <text evidence="2">The sequence shown here is derived from an EMBL/GenBank/DDBJ whole genome shotgun (WGS) entry which is preliminary data.</text>
</comment>
<feature type="compositionally biased region" description="Basic and acidic residues" evidence="1">
    <location>
        <begin position="140"/>
        <end position="188"/>
    </location>
</feature>
<organism evidence="2 3">
    <name type="scientific">Reticulomyxa filosa</name>
    <dbReference type="NCBI Taxonomy" id="46433"/>
    <lineage>
        <taxon>Eukaryota</taxon>
        <taxon>Sar</taxon>
        <taxon>Rhizaria</taxon>
        <taxon>Retaria</taxon>
        <taxon>Foraminifera</taxon>
        <taxon>Monothalamids</taxon>
        <taxon>Reticulomyxidae</taxon>
        <taxon>Reticulomyxa</taxon>
    </lineage>
</organism>
<dbReference type="EMBL" id="ASPP01003164">
    <property type="protein sequence ID" value="ETO33735.1"/>
    <property type="molecule type" value="Genomic_DNA"/>
</dbReference>
<reference evidence="2 3" key="1">
    <citation type="journal article" date="2013" name="Curr. Biol.">
        <title>The Genome of the Foraminiferan Reticulomyxa filosa.</title>
        <authorList>
            <person name="Glockner G."/>
            <person name="Hulsmann N."/>
            <person name="Schleicher M."/>
            <person name="Noegel A.A."/>
            <person name="Eichinger L."/>
            <person name="Gallinger C."/>
            <person name="Pawlowski J."/>
            <person name="Sierra R."/>
            <person name="Euteneuer U."/>
            <person name="Pillet L."/>
            <person name="Moustafa A."/>
            <person name="Platzer M."/>
            <person name="Groth M."/>
            <person name="Szafranski K."/>
            <person name="Schliwa M."/>
        </authorList>
    </citation>
    <scope>NUCLEOTIDE SEQUENCE [LARGE SCALE GENOMIC DNA]</scope>
</reference>
<feature type="compositionally biased region" description="Polar residues" evidence="1">
    <location>
        <begin position="58"/>
        <end position="72"/>
    </location>
</feature>
<feature type="non-terminal residue" evidence="2">
    <location>
        <position position="261"/>
    </location>
</feature>
<protein>
    <submittedName>
        <fullName evidence="2">Uncharacterized protein</fullName>
    </submittedName>
</protein>
<sequence length="261" mass="30944">MRHYSSGNKDRDVDRFNRERRRGGDYFRGRDRGGKRARVETQRDMQDVRYRRKHETAPQPSDNFEHSQQITAANEKDQSQEQQQEQGQQQEQEQEQEQEQGQQQQRQGYGRNSHWNDRGDSHNYRDYGRFRGGGRGRGRGGRDDKRPGHWDNKDRGKRGDRETGRGRGRSDYEKYDDGRELLSFDRSRPTWKHAGEQQSKAARYGGDVRRDRKPNYHQESGFITATQSSVGDKSKDEHDWSRGHTHKLPKNEENEYDRSLF</sequence>
<feature type="compositionally biased region" description="Basic and acidic residues" evidence="1">
    <location>
        <begin position="114"/>
        <end position="129"/>
    </location>
</feature>